<organism evidence="3 4">
    <name type="scientific">Shigella flexneri</name>
    <dbReference type="NCBI Taxonomy" id="623"/>
    <lineage>
        <taxon>Bacteria</taxon>
        <taxon>Pseudomonadati</taxon>
        <taxon>Pseudomonadota</taxon>
        <taxon>Gammaproteobacteria</taxon>
        <taxon>Enterobacterales</taxon>
        <taxon>Enterobacteriaceae</taxon>
        <taxon>Shigella</taxon>
    </lineage>
</organism>
<dbReference type="Pfam" id="PF02325">
    <property type="entry name" value="CCB3_YggT"/>
    <property type="match status" value="2"/>
</dbReference>
<feature type="transmembrane region" description="Helical" evidence="2">
    <location>
        <begin position="144"/>
        <end position="165"/>
    </location>
</feature>
<keyword evidence="4" id="KW-1185">Reference proteome</keyword>
<sequence length="188" mass="21014">MNTLTFLLSTVIELYTMVLLLRIWMQCAHCDFYTPFSQFVVKVAQPIIGPLRRVIPAMGPIDSASLLVAYILSFIKAIVLFEVVTFLPIIWIAGLLILLKTIGLLIFWVLLVMAIMSWVSQGRSPIEYVLIQLADPLLRPIRRLLPAMGGIDFSPMILVLLLYAINMGVAEVLQATGNMLLPGLWMAL</sequence>
<evidence type="ECO:0000256" key="2">
    <source>
        <dbReference type="SAM" id="Phobius"/>
    </source>
</evidence>
<dbReference type="AlphaFoldDB" id="A0A0H2VWZ5"/>
<dbReference type="RefSeq" id="WP_001094817.1">
    <property type="nucleotide sequence ID" value="NZ_BSBP01000092.1"/>
</dbReference>
<feature type="transmembrane region" description="Helical" evidence="2">
    <location>
        <begin position="97"/>
        <end position="119"/>
    </location>
</feature>
<comment type="similarity">
    <text evidence="1">Belongs to the YggT family.</text>
</comment>
<dbReference type="PaxDb" id="198214-SF2943"/>
<dbReference type="PATRIC" id="fig|198214.7.peg.3500"/>
<gene>
    <name evidence="3" type="primary">yggT</name>
    <name evidence="3" type="ordered locus">SF2943</name>
</gene>
<evidence type="ECO:0000256" key="1">
    <source>
        <dbReference type="ARBA" id="ARBA00010894"/>
    </source>
</evidence>
<dbReference type="GeneID" id="1026030"/>
<dbReference type="PANTHER" id="PTHR33219:SF14">
    <property type="entry name" value="PROTEIN COFACTOR ASSEMBLY OF COMPLEX C SUBUNIT B CCB3, CHLOROPLASTIC-RELATED"/>
    <property type="match status" value="1"/>
</dbReference>
<keyword evidence="2" id="KW-1133">Transmembrane helix</keyword>
<dbReference type="GO" id="GO:0016020">
    <property type="term" value="C:membrane"/>
    <property type="evidence" value="ECO:0007669"/>
    <property type="project" value="InterPro"/>
</dbReference>
<accession>A0A0H2VWZ5</accession>
<accession>Q83Q90</accession>
<dbReference type="PANTHER" id="PTHR33219">
    <property type="entry name" value="YLMG HOMOLOG PROTEIN 2, CHLOROPLASTIC"/>
    <property type="match status" value="1"/>
</dbReference>
<accession>A0A2G3FMK6</accession>
<feature type="transmembrane region" description="Helical" evidence="2">
    <location>
        <begin position="6"/>
        <end position="25"/>
    </location>
</feature>
<dbReference type="OMA" id="MIDFSPM"/>
<feature type="transmembrane region" description="Helical" evidence="2">
    <location>
        <begin position="67"/>
        <end position="91"/>
    </location>
</feature>
<reference evidence="3 4" key="1">
    <citation type="journal article" date="2002" name="Nucleic Acids Res.">
        <title>Genome sequence of Shigella flexneri 2a: insights into pathogenicity through comparison with genomes of Escherichia coli K12 and O157.</title>
        <authorList>
            <person name="Jin Q."/>
            <person name="Yuan Z."/>
            <person name="Xu J."/>
            <person name="Wang Y."/>
            <person name="Shen Y."/>
            <person name="Lu W."/>
            <person name="Wang J."/>
            <person name="Liu H."/>
            <person name="Yang J."/>
            <person name="Yang F."/>
            <person name="Zhang X."/>
            <person name="Zhang J."/>
            <person name="Yang G."/>
            <person name="Wu H."/>
            <person name="Qu D."/>
            <person name="Dong J."/>
            <person name="Sun L."/>
            <person name="Xue Y."/>
            <person name="Zhao A."/>
            <person name="Gao Y."/>
            <person name="Zhu J."/>
            <person name="Kan B."/>
            <person name="Ding K."/>
            <person name="Chen S."/>
            <person name="Cheng H."/>
            <person name="Yao Z."/>
            <person name="He B."/>
            <person name="Chen R."/>
            <person name="Ma D."/>
            <person name="Qiang B."/>
            <person name="Wen Y."/>
            <person name="Hou Y."/>
            <person name="Yu J."/>
        </authorList>
    </citation>
    <scope>NUCLEOTIDE SEQUENCE [LARGE SCALE GENOMIC DNA]</scope>
    <source>
        <strain evidence="4">301 / Serotype 2a</strain>
    </source>
</reference>
<proteinExistence type="inferred from homology"/>
<dbReference type="KEGG" id="sfl:SF2943"/>
<accession>Q7C026</accession>
<name>A0A0H2VWZ5_SHIFL</name>
<evidence type="ECO:0000313" key="4">
    <source>
        <dbReference type="Proteomes" id="UP000001006"/>
    </source>
</evidence>
<evidence type="ECO:0000313" key="3">
    <source>
        <dbReference type="EMBL" id="AAN44424.1"/>
    </source>
</evidence>
<keyword evidence="2" id="KW-0472">Membrane</keyword>
<dbReference type="InterPro" id="IPR003425">
    <property type="entry name" value="CCB3/YggT"/>
</dbReference>
<dbReference type="EMBL" id="AE005674">
    <property type="protein sequence ID" value="AAN44424.1"/>
    <property type="molecule type" value="Genomic_DNA"/>
</dbReference>
<protein>
    <submittedName>
        <fullName evidence="3">Resistance protein</fullName>
    </submittedName>
</protein>
<keyword evidence="2" id="KW-0812">Transmembrane</keyword>
<dbReference type="RefSeq" id="NP_708717.1">
    <property type="nucleotide sequence ID" value="NC_004337.2"/>
</dbReference>
<dbReference type="Proteomes" id="UP000001006">
    <property type="component" value="Chromosome"/>
</dbReference>